<dbReference type="NCBIfam" id="NF004422">
    <property type="entry name" value="PRK05762.1-4"/>
    <property type="match status" value="1"/>
</dbReference>
<evidence type="ECO:0000313" key="12">
    <source>
        <dbReference type="Proteomes" id="UP000322181"/>
    </source>
</evidence>
<dbReference type="GO" id="GO:0003887">
    <property type="term" value="F:DNA-directed DNA polymerase activity"/>
    <property type="evidence" value="ECO:0007669"/>
    <property type="project" value="UniProtKB-KW"/>
</dbReference>
<sequence length="791" mass="90383">MMAGQESTPSRQVETPAEAGFILTRHWSDTPRGIEVSYWLATDNGPRYVSVPVQQAVGFVPHRELAESRPFIDNTPGATLTELPLRDFQRDAVSAVYCRQYRKLQQLEKQLGEMNLHLYEADIRPCERYLMERFITASVWVQPQPGGHVLMKPHPDYRPALKIVSLDIETTEFGDLYSIGLSGCGADTVFMLGPENGTPLTNPDFTLEYVPRRPDLLHRLNQWLAEHDPDMIIGWSLIQFDLRVLQQHAEKYQIPLLFGRHNTPLSWREHGFKPGQFFAGARGRLIIDGIDALKAATWQFPSFSLEAVSQALLGEGKDSDTPYDRMDEINRRFREDKPALARYNLQDCRLVMRIFEHTHLTEFLLARAAVTGLAVDRMGGSVAAFTHLYLPSMHRKGYVAPDPGEKPGEPVPGGFVMDSLPGLYDSVIVLDFKSLYPSIICTFLIDPIGMVEGLAAPEPAVPGFKGACFSREHHCLPDIVSRIWHERDLAKLHGDKPLSQALKIIMNAFCGVLGAVGCRFYDPRLTSSVTMRGHDIMRKTRTIIESLGYQVIYGDTDSTFVWLKGTHSDADAEQIGRRLVDEINHWWRNHLNDEYGLTSALEIEYETHYRRFLMPTIRGTEQGSKKRYAGLAGDTLVFRGLETVRSDWTPLAQHFQQTLYRLIFDKMPYQQFIRDYVRDTLAGRYDDRLVYRKRLRRPLADYQRNVPPHVKAARIADEYNIRMKRPQQYQRGARISYIITRAGPQPLEILTAPVDYEHYINKQLMPIADAILPFMQDDFTTLLTGQLLMPF</sequence>
<comment type="caution">
    <text evidence="11">The sequence shown here is derived from an EMBL/GenBank/DDBJ whole genome shotgun (WGS) entry which is preliminary data.</text>
</comment>
<dbReference type="InterPro" id="IPR006172">
    <property type="entry name" value="DNA-dir_DNA_pol_B"/>
</dbReference>
<dbReference type="AlphaFoldDB" id="A0A5M9R0H6"/>
<evidence type="ECO:0000256" key="1">
    <source>
        <dbReference type="ARBA" id="ARBA00005755"/>
    </source>
</evidence>
<keyword evidence="4 7" id="KW-0239">DNA-directed DNA polymerase</keyword>
<evidence type="ECO:0000256" key="4">
    <source>
        <dbReference type="ARBA" id="ARBA00022932"/>
    </source>
</evidence>
<protein>
    <recommendedName>
        <fullName evidence="7">DNA polymerase</fullName>
        <ecNumber evidence="7">2.7.7.7</ecNumber>
    </recommendedName>
</protein>
<dbReference type="PANTHER" id="PTHR10322">
    <property type="entry name" value="DNA POLYMERASE CATALYTIC SUBUNIT"/>
    <property type="match status" value="1"/>
</dbReference>
<dbReference type="InterPro" id="IPR036397">
    <property type="entry name" value="RNaseH_sf"/>
</dbReference>
<name>A0A5M9R0H6_9GAMM</name>
<evidence type="ECO:0000256" key="3">
    <source>
        <dbReference type="ARBA" id="ARBA00022695"/>
    </source>
</evidence>
<accession>A0A5M9R0H6</accession>
<feature type="domain" description="DNA-directed DNA polymerase family B multifunctional" evidence="8">
    <location>
        <begin position="500"/>
        <end position="744"/>
    </location>
</feature>
<dbReference type="SUPFAM" id="SSF56672">
    <property type="entry name" value="DNA/RNA polymerases"/>
    <property type="match status" value="1"/>
</dbReference>
<organism evidence="11 12">
    <name type="scientific">Morganella psychrotolerans</name>
    <dbReference type="NCBI Taxonomy" id="368603"/>
    <lineage>
        <taxon>Bacteria</taxon>
        <taxon>Pseudomonadati</taxon>
        <taxon>Pseudomonadota</taxon>
        <taxon>Gammaproteobacteria</taxon>
        <taxon>Enterobacterales</taxon>
        <taxon>Morganellaceae</taxon>
        <taxon>Morganella</taxon>
    </lineage>
</organism>
<evidence type="ECO:0000256" key="7">
    <source>
        <dbReference type="RuleBase" id="RU000442"/>
    </source>
</evidence>
<evidence type="ECO:0000256" key="2">
    <source>
        <dbReference type="ARBA" id="ARBA00022679"/>
    </source>
</evidence>
<evidence type="ECO:0000259" key="9">
    <source>
        <dbReference type="Pfam" id="PF03104"/>
    </source>
</evidence>
<dbReference type="GO" id="GO:0045004">
    <property type="term" value="P:DNA replication proofreading"/>
    <property type="evidence" value="ECO:0007669"/>
    <property type="project" value="TreeGrafter"/>
</dbReference>
<evidence type="ECO:0000259" key="8">
    <source>
        <dbReference type="Pfam" id="PF00136"/>
    </source>
</evidence>
<keyword evidence="2 7" id="KW-0808">Transferase</keyword>
<dbReference type="InterPro" id="IPR006133">
    <property type="entry name" value="DNA-dir_DNA_pol_B_exonuc"/>
</dbReference>
<dbReference type="InterPro" id="IPR012337">
    <property type="entry name" value="RNaseH-like_sf"/>
</dbReference>
<dbReference type="Gene3D" id="3.90.1600.10">
    <property type="entry name" value="Palm domain of DNA polymerase"/>
    <property type="match status" value="2"/>
</dbReference>
<reference evidence="11 12" key="1">
    <citation type="submission" date="2019-09" db="EMBL/GenBank/DDBJ databases">
        <title>Draft genome sequence of various Type strains from the CCUG.</title>
        <authorList>
            <person name="Pineiro-Iglesias B."/>
            <person name="Tunovic T."/>
            <person name="Unosson C."/>
            <person name="Inganas E."/>
            <person name="Ohlen M."/>
            <person name="Cardew S."/>
            <person name="Jensie-Markopoulos S."/>
            <person name="Salva-Serra F."/>
            <person name="Jaen-Luchoro D."/>
            <person name="Karlsson R."/>
            <person name="Svensson-Stadler L."/>
            <person name="Chun J."/>
            <person name="Moore E."/>
        </authorList>
    </citation>
    <scope>NUCLEOTIDE SEQUENCE [LARGE SCALE GENOMIC DNA]</scope>
    <source>
        <strain evidence="11 12">CCUG 53682T</strain>
    </source>
</reference>
<dbReference type="NCBIfam" id="NF004421">
    <property type="entry name" value="PRK05762.1-2"/>
    <property type="match status" value="1"/>
</dbReference>
<dbReference type="FunFam" id="3.30.420.10:FF:000052">
    <property type="entry name" value="DNA polymerase"/>
    <property type="match status" value="1"/>
</dbReference>
<dbReference type="GO" id="GO:0003677">
    <property type="term" value="F:DNA binding"/>
    <property type="evidence" value="ECO:0007669"/>
    <property type="project" value="UniProtKB-KW"/>
</dbReference>
<dbReference type="Gene3D" id="2.40.50.590">
    <property type="match status" value="2"/>
</dbReference>
<dbReference type="EMBL" id="VXKB01000005">
    <property type="protein sequence ID" value="KAA8713991.1"/>
    <property type="molecule type" value="Genomic_DNA"/>
</dbReference>
<dbReference type="InterPro" id="IPR017964">
    <property type="entry name" value="DNA-dir_DNA_pol_B_CS"/>
</dbReference>
<evidence type="ECO:0000313" key="11">
    <source>
        <dbReference type="EMBL" id="KAA8713991.1"/>
    </source>
</evidence>
<proteinExistence type="inferred from homology"/>
<dbReference type="InterPro" id="IPR042087">
    <property type="entry name" value="DNA_pol_B_thumb"/>
</dbReference>
<dbReference type="FunFam" id="3.90.1600.10:FF:000030">
    <property type="entry name" value="DNA polymerase II"/>
    <property type="match status" value="1"/>
</dbReference>
<evidence type="ECO:0000259" key="10">
    <source>
        <dbReference type="Pfam" id="PF22587"/>
    </source>
</evidence>
<dbReference type="SMART" id="SM00486">
    <property type="entry name" value="POLBc"/>
    <property type="match status" value="1"/>
</dbReference>
<keyword evidence="3 7" id="KW-0548">Nucleotidyltransferase</keyword>
<dbReference type="GO" id="GO:0009432">
    <property type="term" value="P:SOS response"/>
    <property type="evidence" value="ECO:0007669"/>
    <property type="project" value="TreeGrafter"/>
</dbReference>
<dbReference type="Proteomes" id="UP000322181">
    <property type="component" value="Unassembled WGS sequence"/>
</dbReference>
<keyword evidence="5 7" id="KW-0238">DNA-binding</keyword>
<comment type="similarity">
    <text evidence="1 7">Belongs to the DNA polymerase type-B family.</text>
</comment>
<dbReference type="GO" id="GO:0008296">
    <property type="term" value="F:3'-5'-DNA exonuclease activity"/>
    <property type="evidence" value="ECO:0007669"/>
    <property type="project" value="TreeGrafter"/>
</dbReference>
<dbReference type="InterPro" id="IPR023211">
    <property type="entry name" value="DNA_pol_palm_dom_sf"/>
</dbReference>
<dbReference type="InterPro" id="IPR006134">
    <property type="entry name" value="DNA-dir_DNA_pol_B_multi_dom"/>
</dbReference>
<evidence type="ECO:0000256" key="6">
    <source>
        <dbReference type="ARBA" id="ARBA00049244"/>
    </source>
</evidence>
<comment type="catalytic activity">
    <reaction evidence="6 7">
        <text>DNA(n) + a 2'-deoxyribonucleoside 5'-triphosphate = DNA(n+1) + diphosphate</text>
        <dbReference type="Rhea" id="RHEA:22508"/>
        <dbReference type="Rhea" id="RHEA-COMP:17339"/>
        <dbReference type="Rhea" id="RHEA-COMP:17340"/>
        <dbReference type="ChEBI" id="CHEBI:33019"/>
        <dbReference type="ChEBI" id="CHEBI:61560"/>
        <dbReference type="ChEBI" id="CHEBI:173112"/>
        <dbReference type="EC" id="2.7.7.7"/>
    </reaction>
</comment>
<dbReference type="InterPro" id="IPR050240">
    <property type="entry name" value="DNA_pol_type-B"/>
</dbReference>
<dbReference type="InterPro" id="IPR055208">
    <property type="entry name" value="PolB_insertion"/>
</dbReference>
<feature type="domain" description="DNA polymerase II insertion" evidence="10">
    <location>
        <begin position="56"/>
        <end position="113"/>
    </location>
</feature>
<dbReference type="Pfam" id="PF21474">
    <property type="entry name" value="DNApolII_N"/>
    <property type="match status" value="1"/>
</dbReference>
<feature type="domain" description="DNA-directed DNA polymerase family B multifunctional" evidence="8">
    <location>
        <begin position="389"/>
        <end position="443"/>
    </location>
</feature>
<gene>
    <name evidence="11" type="ORF">F4V73_15690</name>
</gene>
<dbReference type="OrthoDB" id="5807460at2"/>
<keyword evidence="7" id="KW-0235">DNA replication</keyword>
<feature type="domain" description="DNA-directed DNA polymerase family B exonuclease" evidence="9">
    <location>
        <begin position="209"/>
        <end position="308"/>
    </location>
</feature>
<dbReference type="EC" id="2.7.7.7" evidence="7"/>
<dbReference type="CDD" id="cd05537">
    <property type="entry name" value="POLBc_Pol_II"/>
    <property type="match status" value="1"/>
</dbReference>
<dbReference type="Gene3D" id="1.10.132.60">
    <property type="entry name" value="DNA polymerase family B, C-terminal domain"/>
    <property type="match status" value="1"/>
</dbReference>
<dbReference type="CDD" id="cd05784">
    <property type="entry name" value="DNA_polB_II_exo"/>
    <property type="match status" value="1"/>
</dbReference>
<dbReference type="Pfam" id="PF22587">
    <property type="entry name" value="DNApolII_insertion"/>
    <property type="match status" value="1"/>
</dbReference>
<dbReference type="SUPFAM" id="SSF53098">
    <property type="entry name" value="Ribonuclease H-like"/>
    <property type="match status" value="1"/>
</dbReference>
<evidence type="ECO:0000256" key="5">
    <source>
        <dbReference type="ARBA" id="ARBA00023125"/>
    </source>
</evidence>
<dbReference type="Pfam" id="PF03104">
    <property type="entry name" value="DNA_pol_B_exo1"/>
    <property type="match status" value="1"/>
</dbReference>
<dbReference type="PRINTS" id="PR00106">
    <property type="entry name" value="DNAPOLB"/>
</dbReference>
<dbReference type="InterPro" id="IPR043502">
    <property type="entry name" value="DNA/RNA_pol_sf"/>
</dbReference>
<dbReference type="FunFam" id="1.10.132.60:FF:000008">
    <property type="entry name" value="DNA polymerase"/>
    <property type="match status" value="1"/>
</dbReference>
<dbReference type="PROSITE" id="PS00116">
    <property type="entry name" value="DNA_POLYMERASE_B"/>
    <property type="match status" value="1"/>
</dbReference>
<dbReference type="Pfam" id="PF00136">
    <property type="entry name" value="DNA_pol_B"/>
    <property type="match status" value="2"/>
</dbReference>
<dbReference type="PANTHER" id="PTHR10322:SF23">
    <property type="entry name" value="DNA POLYMERASE DELTA CATALYTIC SUBUNIT"/>
    <property type="match status" value="1"/>
</dbReference>
<dbReference type="Gene3D" id="3.30.420.10">
    <property type="entry name" value="Ribonuclease H-like superfamily/Ribonuclease H"/>
    <property type="match status" value="1"/>
</dbReference>
<dbReference type="GO" id="GO:0000166">
    <property type="term" value="F:nucleotide binding"/>
    <property type="evidence" value="ECO:0007669"/>
    <property type="project" value="InterPro"/>
</dbReference>